<evidence type="ECO:0000256" key="3">
    <source>
        <dbReference type="ARBA" id="ARBA00022738"/>
    </source>
</evidence>
<dbReference type="AlphaFoldDB" id="A0A3S1AN13"/>
<dbReference type="SUPFAM" id="SSF48371">
    <property type="entry name" value="ARM repeat"/>
    <property type="match status" value="1"/>
</dbReference>
<evidence type="ECO:0000256" key="2">
    <source>
        <dbReference type="ARBA" id="ARBA00022549"/>
    </source>
</evidence>
<dbReference type="EMBL" id="RSCL01000039">
    <property type="protein sequence ID" value="RUS95873.1"/>
    <property type="molecule type" value="Genomic_DNA"/>
</dbReference>
<keyword evidence="2" id="KW-0042">Antenna complex</keyword>
<reference evidence="5" key="2">
    <citation type="journal article" date="2019" name="Genome Biol. Evol.">
        <title>Day and night: Metabolic profiles and evolutionary relationships of six axenic non-marine cyanobacteria.</title>
        <authorList>
            <person name="Will S.E."/>
            <person name="Henke P."/>
            <person name="Boedeker C."/>
            <person name="Huang S."/>
            <person name="Brinkmann H."/>
            <person name="Rohde M."/>
            <person name="Jarek M."/>
            <person name="Friedl T."/>
            <person name="Seufert S."/>
            <person name="Schumacher M."/>
            <person name="Overmann J."/>
            <person name="Neumann-Schaal M."/>
            <person name="Petersen J."/>
        </authorList>
    </citation>
    <scope>NUCLEOTIDE SEQUENCE [LARGE SCALE GENOMIC DNA]</scope>
    <source>
        <strain evidence="5">PCC 7102</strain>
    </source>
</reference>
<dbReference type="OrthoDB" id="509043at2"/>
<dbReference type="RefSeq" id="WP_127086863.1">
    <property type="nucleotide sequence ID" value="NZ_RSCL01000039.1"/>
</dbReference>
<dbReference type="GO" id="GO:0016829">
    <property type="term" value="F:lyase activity"/>
    <property type="evidence" value="ECO:0007669"/>
    <property type="project" value="UniProtKB-KW"/>
</dbReference>
<dbReference type="Proteomes" id="UP000271624">
    <property type="component" value="Unassembled WGS sequence"/>
</dbReference>
<evidence type="ECO:0000313" key="6">
    <source>
        <dbReference type="Proteomes" id="UP000271624"/>
    </source>
</evidence>
<dbReference type="InterPro" id="IPR011989">
    <property type="entry name" value="ARM-like"/>
</dbReference>
<evidence type="ECO:0000313" key="5">
    <source>
        <dbReference type="EMBL" id="RUS95873.1"/>
    </source>
</evidence>
<organism evidence="5 6">
    <name type="scientific">Dulcicalothrix desertica PCC 7102</name>
    <dbReference type="NCBI Taxonomy" id="232991"/>
    <lineage>
        <taxon>Bacteria</taxon>
        <taxon>Bacillati</taxon>
        <taxon>Cyanobacteriota</taxon>
        <taxon>Cyanophyceae</taxon>
        <taxon>Nostocales</taxon>
        <taxon>Calotrichaceae</taxon>
        <taxon>Dulcicalothrix</taxon>
    </lineage>
</organism>
<gene>
    <name evidence="5" type="ORF">DSM106972_088860</name>
</gene>
<keyword evidence="3" id="KW-0605">Phycobilisome</keyword>
<protein>
    <submittedName>
        <fullName evidence="5">Uncharacterized protein</fullName>
    </submittedName>
</protein>
<dbReference type="Gene3D" id="1.25.10.10">
    <property type="entry name" value="Leucine-rich Repeat Variant"/>
    <property type="match status" value="1"/>
</dbReference>
<comment type="similarity">
    <text evidence="1">Belongs to the CpcE/RpcE/PecE family.</text>
</comment>
<name>A0A3S1AN13_9CYAN</name>
<accession>A0A3S1AN13</accession>
<keyword evidence="6" id="KW-1185">Reference proteome</keyword>
<reference evidence="5" key="1">
    <citation type="submission" date="2018-12" db="EMBL/GenBank/DDBJ databases">
        <authorList>
            <person name="Will S."/>
            <person name="Neumann-Schaal M."/>
            <person name="Henke P."/>
        </authorList>
    </citation>
    <scope>NUCLEOTIDE SEQUENCE</scope>
    <source>
        <strain evidence="5">PCC 7102</strain>
    </source>
</reference>
<comment type="caution">
    <text evidence="5">The sequence shown here is derived from an EMBL/GenBank/DDBJ whole genome shotgun (WGS) entry which is preliminary data.</text>
</comment>
<evidence type="ECO:0000256" key="4">
    <source>
        <dbReference type="ARBA" id="ARBA00023239"/>
    </source>
</evidence>
<evidence type="ECO:0000256" key="1">
    <source>
        <dbReference type="ARBA" id="ARBA00009299"/>
    </source>
</evidence>
<keyword evidence="4" id="KW-0456">Lyase</keyword>
<dbReference type="GO" id="GO:0030089">
    <property type="term" value="C:phycobilisome"/>
    <property type="evidence" value="ECO:0007669"/>
    <property type="project" value="UniProtKB-KW"/>
</dbReference>
<dbReference type="InterPro" id="IPR016024">
    <property type="entry name" value="ARM-type_fold"/>
</dbReference>
<sequence length="296" mass="34444">MPKNSEEPRKFDAVKGGQVPPPVSGAVLGGIEGLRQRFATGNEQVRLDAVTNASIYGDEALDILVKALKDASLQVRVKAYQILKELNQAESETAKGIRLNIGDKIYCVYLSSLSYGDDGYYVRDAIDDIDDEDEDYDEYEERSEKNLLYKPQLDDGEGYAHYIAALKYNEKSITEEDYRPVVISPHIFREEAEEAAEILHRKRLLQVYYEYGMIYEQNYYDKDQLNQWCKENNLSIACKRNEESEKFQVRIYRTLQDKLNIELLKKFWEYTVSGHLAFVHECIIDRKCYLRPNHNF</sequence>
<proteinExistence type="inferred from homology"/>